<evidence type="ECO:0000256" key="3">
    <source>
        <dbReference type="ARBA" id="ARBA00022598"/>
    </source>
</evidence>
<protein>
    <recommendedName>
        <fullName evidence="2">Proline--tRNA ligase</fullName>
        <ecNumber evidence="1">6.1.1.15</ecNumber>
    </recommendedName>
    <alternativeName>
        <fullName evidence="8">Prolyl-tRNA synthetase</fullName>
    </alternativeName>
</protein>
<dbReference type="EC" id="6.1.1.15" evidence="1"/>
<dbReference type="InterPro" id="IPR002316">
    <property type="entry name" value="Pro-tRNA-ligase_IIa"/>
</dbReference>
<evidence type="ECO:0000256" key="7">
    <source>
        <dbReference type="ARBA" id="ARBA00023146"/>
    </source>
</evidence>
<comment type="caution">
    <text evidence="11">The sequence shown here is derived from an EMBL/GenBank/DDBJ whole genome shotgun (WGS) entry which is preliminary data.</text>
</comment>
<dbReference type="CDD" id="cd00861">
    <property type="entry name" value="ProRS_anticodon_short"/>
    <property type="match status" value="1"/>
</dbReference>
<keyword evidence="3" id="KW-0436">Ligase</keyword>
<dbReference type="SUPFAM" id="SSF55681">
    <property type="entry name" value="Class II aaRS and biotin synthetases"/>
    <property type="match status" value="1"/>
</dbReference>
<feature type="domain" description="Aminoacyl-transfer RNA synthetases class-II family profile" evidence="10">
    <location>
        <begin position="38"/>
        <end position="318"/>
    </location>
</feature>
<keyword evidence="5" id="KW-0067">ATP-binding</keyword>
<dbReference type="SUPFAM" id="SSF52954">
    <property type="entry name" value="Class II aaRS ABD-related"/>
    <property type="match status" value="1"/>
</dbReference>
<proteinExistence type="predicted"/>
<evidence type="ECO:0000256" key="9">
    <source>
        <dbReference type="ARBA" id="ARBA00047671"/>
    </source>
</evidence>
<dbReference type="InterPro" id="IPR044140">
    <property type="entry name" value="ProRS_anticodon_short"/>
</dbReference>
<name>A0A2M7X4D1_UNCKA</name>
<dbReference type="InterPro" id="IPR036621">
    <property type="entry name" value="Anticodon-bd_dom_sf"/>
</dbReference>
<dbReference type="PANTHER" id="PTHR42753:SF2">
    <property type="entry name" value="PROLINE--TRNA LIGASE"/>
    <property type="match status" value="1"/>
</dbReference>
<organism evidence="11 12">
    <name type="scientific">candidate division WWE3 bacterium CG_4_9_14_3_um_filter_34_6</name>
    <dbReference type="NCBI Taxonomy" id="1975079"/>
    <lineage>
        <taxon>Bacteria</taxon>
        <taxon>Katanobacteria</taxon>
    </lineage>
</organism>
<reference evidence="12" key="1">
    <citation type="submission" date="2017-09" db="EMBL/GenBank/DDBJ databases">
        <title>Depth-based differentiation of microbial function through sediment-hosted aquifers and enrichment of novel symbionts in the deep terrestrial subsurface.</title>
        <authorList>
            <person name="Probst A.J."/>
            <person name="Ladd B."/>
            <person name="Jarett J.K."/>
            <person name="Geller-Mcgrath D.E."/>
            <person name="Sieber C.M.K."/>
            <person name="Emerson J.B."/>
            <person name="Anantharaman K."/>
            <person name="Thomas B.C."/>
            <person name="Malmstrom R."/>
            <person name="Stieglmeier M."/>
            <person name="Klingl A."/>
            <person name="Woyke T."/>
            <person name="Ryan C.M."/>
            <person name="Banfield J.F."/>
        </authorList>
    </citation>
    <scope>NUCLEOTIDE SEQUENCE [LARGE SCALE GENOMIC DNA]</scope>
</reference>
<evidence type="ECO:0000259" key="10">
    <source>
        <dbReference type="PROSITE" id="PS50862"/>
    </source>
</evidence>
<dbReference type="GO" id="GO:0005829">
    <property type="term" value="C:cytosol"/>
    <property type="evidence" value="ECO:0007669"/>
    <property type="project" value="TreeGrafter"/>
</dbReference>
<evidence type="ECO:0000256" key="8">
    <source>
        <dbReference type="ARBA" id="ARBA00029731"/>
    </source>
</evidence>
<evidence type="ECO:0000256" key="6">
    <source>
        <dbReference type="ARBA" id="ARBA00022917"/>
    </source>
</evidence>
<evidence type="ECO:0000256" key="5">
    <source>
        <dbReference type="ARBA" id="ARBA00022840"/>
    </source>
</evidence>
<dbReference type="GO" id="GO:0005524">
    <property type="term" value="F:ATP binding"/>
    <property type="evidence" value="ECO:0007669"/>
    <property type="project" value="UniProtKB-KW"/>
</dbReference>
<gene>
    <name evidence="11" type="ORF">CO178_01210</name>
</gene>
<dbReference type="AlphaFoldDB" id="A0A2M7X4D1"/>
<dbReference type="InterPro" id="IPR004154">
    <property type="entry name" value="Anticodon-bd"/>
</dbReference>
<dbReference type="PRINTS" id="PR01046">
    <property type="entry name" value="TRNASYNTHPRO"/>
</dbReference>
<dbReference type="Pfam" id="PF03129">
    <property type="entry name" value="HGTP_anticodon"/>
    <property type="match status" value="1"/>
</dbReference>
<evidence type="ECO:0000256" key="4">
    <source>
        <dbReference type="ARBA" id="ARBA00022741"/>
    </source>
</evidence>
<dbReference type="GO" id="GO:0006433">
    <property type="term" value="P:prolyl-tRNA aminoacylation"/>
    <property type="evidence" value="ECO:0007669"/>
    <property type="project" value="InterPro"/>
</dbReference>
<evidence type="ECO:0000256" key="1">
    <source>
        <dbReference type="ARBA" id="ARBA00012831"/>
    </source>
</evidence>
<dbReference type="PANTHER" id="PTHR42753">
    <property type="entry name" value="MITOCHONDRIAL RIBOSOME PROTEIN L39/PROLYL-TRNA LIGASE FAMILY MEMBER"/>
    <property type="match status" value="1"/>
</dbReference>
<dbReference type="EMBL" id="PFWY01000057">
    <property type="protein sequence ID" value="PJA40969.1"/>
    <property type="molecule type" value="Genomic_DNA"/>
</dbReference>
<keyword evidence="6" id="KW-0648">Protein biosynthesis</keyword>
<dbReference type="InterPro" id="IPR045864">
    <property type="entry name" value="aa-tRNA-synth_II/BPL/LPL"/>
</dbReference>
<dbReference type="Proteomes" id="UP000230683">
    <property type="component" value="Unassembled WGS sequence"/>
</dbReference>
<evidence type="ECO:0000256" key="2">
    <source>
        <dbReference type="ARBA" id="ARBA00019110"/>
    </source>
</evidence>
<keyword evidence="4" id="KW-0547">Nucleotide-binding</keyword>
<dbReference type="InterPro" id="IPR002314">
    <property type="entry name" value="aa-tRNA-synt_IIb"/>
</dbReference>
<dbReference type="GO" id="GO:0004827">
    <property type="term" value="F:proline-tRNA ligase activity"/>
    <property type="evidence" value="ECO:0007669"/>
    <property type="project" value="UniProtKB-EC"/>
</dbReference>
<dbReference type="InterPro" id="IPR050062">
    <property type="entry name" value="Pro-tRNA_synthetase"/>
</dbReference>
<dbReference type="InterPro" id="IPR006195">
    <property type="entry name" value="aa-tRNA-synth_II"/>
</dbReference>
<sequence>MLQSQLFTKTKKEAPKDEVSKNAKLLIRGGFISKEMAGIYSYLPLGFKVINKVINIIREEINAIGGQEIFMGSLQDSSVWQLSGRWDDSVNDVWFKSKLNSGGEVGFANTHEEPITKMLKSHIQSYKDLPVFVYQFQNKFRNELRAKSGIIRTREFIMKDLYSFSATEKELDEYYELVKNAYIKIFQRLGMGDKTYFTFASGGMFSQFSHEFQTICDAGEDVIYISDKKNIAINKEVYNDETLKMLGLKKEELRQEKSVEVGNIFKLKNKYSNPLGLTYTDSEGGVNDVIMGSYGIGPGRSMGTIVELFGTDNKINWPANVAPFDVHLIGLNLDDSEVAQSAKNEYERLIAEGKDVLFDDRVDARVGQKFADADLIGCPIKLVVSKKTVQSGKVEILES</sequence>
<dbReference type="PROSITE" id="PS50862">
    <property type="entry name" value="AA_TRNA_LIGASE_II"/>
    <property type="match status" value="1"/>
</dbReference>
<evidence type="ECO:0000313" key="11">
    <source>
        <dbReference type="EMBL" id="PJA40969.1"/>
    </source>
</evidence>
<dbReference type="Gene3D" id="3.30.930.10">
    <property type="entry name" value="Bira Bifunctional Protein, Domain 2"/>
    <property type="match status" value="1"/>
</dbReference>
<accession>A0A2M7X4D1</accession>
<dbReference type="Pfam" id="PF00587">
    <property type="entry name" value="tRNA-synt_2b"/>
    <property type="match status" value="1"/>
</dbReference>
<evidence type="ECO:0000313" key="12">
    <source>
        <dbReference type="Proteomes" id="UP000230683"/>
    </source>
</evidence>
<comment type="catalytic activity">
    <reaction evidence="9">
        <text>tRNA(Pro) + L-proline + ATP = L-prolyl-tRNA(Pro) + AMP + diphosphate</text>
        <dbReference type="Rhea" id="RHEA:14305"/>
        <dbReference type="Rhea" id="RHEA-COMP:9700"/>
        <dbReference type="Rhea" id="RHEA-COMP:9702"/>
        <dbReference type="ChEBI" id="CHEBI:30616"/>
        <dbReference type="ChEBI" id="CHEBI:33019"/>
        <dbReference type="ChEBI" id="CHEBI:60039"/>
        <dbReference type="ChEBI" id="CHEBI:78442"/>
        <dbReference type="ChEBI" id="CHEBI:78532"/>
        <dbReference type="ChEBI" id="CHEBI:456215"/>
        <dbReference type="EC" id="6.1.1.15"/>
    </reaction>
</comment>
<keyword evidence="7 11" id="KW-0030">Aminoacyl-tRNA synthetase</keyword>
<dbReference type="Gene3D" id="3.40.50.800">
    <property type="entry name" value="Anticodon-binding domain"/>
    <property type="match status" value="1"/>
</dbReference>